<dbReference type="AlphaFoldDB" id="A0A4R7I0B5"/>
<dbReference type="OrthoDB" id="182039at2"/>
<dbReference type="PROSITE" id="PS00571">
    <property type="entry name" value="AMIDASES"/>
    <property type="match status" value="1"/>
</dbReference>
<dbReference type="RefSeq" id="WP_133868290.1">
    <property type="nucleotide sequence ID" value="NZ_SOAU01000001.1"/>
</dbReference>
<keyword evidence="3" id="KW-0808">Transferase</keyword>
<name>A0A4R7I0B5_9ACTN</name>
<dbReference type="InterPro" id="IPR020556">
    <property type="entry name" value="Amidase_CS"/>
</dbReference>
<dbReference type="PANTHER" id="PTHR11895">
    <property type="entry name" value="TRANSAMIDASE"/>
    <property type="match status" value="1"/>
</dbReference>
<dbReference type="PANTHER" id="PTHR11895:SF7">
    <property type="entry name" value="GLUTAMYL-TRNA(GLN) AMIDOTRANSFERASE SUBUNIT A, MITOCHONDRIAL"/>
    <property type="match status" value="1"/>
</dbReference>
<gene>
    <name evidence="3" type="ORF">BDK89_1452</name>
</gene>
<organism evidence="3 4">
    <name type="scientific">Ilumatobacter fluminis</name>
    <dbReference type="NCBI Taxonomy" id="467091"/>
    <lineage>
        <taxon>Bacteria</taxon>
        <taxon>Bacillati</taxon>
        <taxon>Actinomycetota</taxon>
        <taxon>Acidimicrobiia</taxon>
        <taxon>Acidimicrobiales</taxon>
        <taxon>Ilumatobacteraceae</taxon>
        <taxon>Ilumatobacter</taxon>
    </lineage>
</organism>
<keyword evidence="4" id="KW-1185">Reference proteome</keyword>
<dbReference type="EMBL" id="SOAU01000001">
    <property type="protein sequence ID" value="TDT15873.1"/>
    <property type="molecule type" value="Genomic_DNA"/>
</dbReference>
<dbReference type="GO" id="GO:0016740">
    <property type="term" value="F:transferase activity"/>
    <property type="evidence" value="ECO:0007669"/>
    <property type="project" value="UniProtKB-KW"/>
</dbReference>
<evidence type="ECO:0000313" key="4">
    <source>
        <dbReference type="Proteomes" id="UP000294558"/>
    </source>
</evidence>
<protein>
    <submittedName>
        <fullName evidence="3">Aspartyl-tRNA(Asn)/glutamyl-tRNA(Gln) amidotransferase subunit A</fullName>
    </submittedName>
</protein>
<dbReference type="Pfam" id="PF01425">
    <property type="entry name" value="Amidase"/>
    <property type="match status" value="1"/>
</dbReference>
<dbReference type="Gene3D" id="3.90.1300.10">
    <property type="entry name" value="Amidase signature (AS) domain"/>
    <property type="match status" value="1"/>
</dbReference>
<dbReference type="Proteomes" id="UP000294558">
    <property type="component" value="Unassembled WGS sequence"/>
</dbReference>
<sequence>MSTLPFDPTRADVGTLTAAYADGEVSPVAVTQTIIELAENAGRDLSAIAAIDQEVALAAAAASEQRWSDGQPLGPLDGVPVSVKDSFHMEGLKRWHGSKLNDASPPSKHDGAPVKRLREGGAVVFAKTAMPDFGLLGSGVSSQFGVTRNPWDPATSPGGSSSGAAALVAIGGGPVAIGTDMGGSVRFPAALTGLVGLKPTQGRIAYDPPKLIGNAGPMGRTVADVAALLSVIGKPDDSDHLSLPGQFSWDGAVPESFDGVNIGVLVASNAAPLDPEIEHAVMSQAVLLAAAGANVTEISAPVLSDDDIAVLETVLMTRGLPELIAAPEDAWTFLPKPLLATLMRCKELTAVEHVTNEKKVEAMRARAAGVLNSFDYVVQPVAPIVSFPAEDPRPSRDGEEIENLIYTIPHNLTSLPAGVVCTTMSETGAPIGVQVSGRRFDDGGVLSVLAFLERSRPFDVPYPFATR</sequence>
<dbReference type="InterPro" id="IPR000120">
    <property type="entry name" value="Amidase"/>
</dbReference>
<evidence type="ECO:0000313" key="3">
    <source>
        <dbReference type="EMBL" id="TDT15873.1"/>
    </source>
</evidence>
<feature type="domain" description="Amidase" evidence="2">
    <location>
        <begin position="30"/>
        <end position="446"/>
    </location>
</feature>
<proteinExistence type="inferred from homology"/>
<reference evidence="3 4" key="1">
    <citation type="submission" date="2019-03" db="EMBL/GenBank/DDBJ databases">
        <title>Sequencing the genomes of 1000 actinobacteria strains.</title>
        <authorList>
            <person name="Klenk H.-P."/>
        </authorList>
    </citation>
    <scope>NUCLEOTIDE SEQUENCE [LARGE SCALE GENOMIC DNA]</scope>
    <source>
        <strain evidence="3 4">DSM 18936</strain>
    </source>
</reference>
<dbReference type="InterPro" id="IPR036928">
    <property type="entry name" value="AS_sf"/>
</dbReference>
<dbReference type="SUPFAM" id="SSF75304">
    <property type="entry name" value="Amidase signature (AS) enzymes"/>
    <property type="match status" value="1"/>
</dbReference>
<evidence type="ECO:0000256" key="1">
    <source>
        <dbReference type="ARBA" id="ARBA00009199"/>
    </source>
</evidence>
<comment type="caution">
    <text evidence="3">The sequence shown here is derived from an EMBL/GenBank/DDBJ whole genome shotgun (WGS) entry which is preliminary data.</text>
</comment>
<dbReference type="InterPro" id="IPR023631">
    <property type="entry name" value="Amidase_dom"/>
</dbReference>
<evidence type="ECO:0000259" key="2">
    <source>
        <dbReference type="Pfam" id="PF01425"/>
    </source>
</evidence>
<comment type="similarity">
    <text evidence="1">Belongs to the amidase family.</text>
</comment>
<accession>A0A4R7I0B5</accession>